<gene>
    <name evidence="11" type="primary">B3galt4</name>
    <name evidence="11" type="ORF">GALDEA_R15520</name>
</gene>
<evidence type="ECO:0000256" key="8">
    <source>
        <dbReference type="ARBA" id="ARBA00023034"/>
    </source>
</evidence>
<comment type="caution">
    <text evidence="11">The sequence shown here is derived from an EMBL/GenBank/DDBJ whole genome shotgun (WGS) entry which is preliminary data.</text>
</comment>
<name>A0A7K9TJ03_9PICI</name>
<dbReference type="AlphaFoldDB" id="A0A7K9TJ03"/>
<dbReference type="EMBL" id="VWZX01012295">
    <property type="protein sequence ID" value="NXI48525.1"/>
    <property type="molecule type" value="Genomic_DNA"/>
</dbReference>
<evidence type="ECO:0000256" key="2">
    <source>
        <dbReference type="ARBA" id="ARBA00008661"/>
    </source>
</evidence>
<evidence type="ECO:0000313" key="11">
    <source>
        <dbReference type="EMBL" id="NXI48525.1"/>
    </source>
</evidence>
<keyword evidence="7" id="KW-1133">Transmembrane helix</keyword>
<evidence type="ECO:0000313" key="12">
    <source>
        <dbReference type="Proteomes" id="UP000566440"/>
    </source>
</evidence>
<feature type="non-terminal residue" evidence="11">
    <location>
        <position position="1"/>
    </location>
</feature>
<dbReference type="Proteomes" id="UP000566440">
    <property type="component" value="Unassembled WGS sequence"/>
</dbReference>
<evidence type="ECO:0000256" key="9">
    <source>
        <dbReference type="ARBA" id="ARBA00023136"/>
    </source>
</evidence>
<evidence type="ECO:0000256" key="6">
    <source>
        <dbReference type="ARBA" id="ARBA00022968"/>
    </source>
</evidence>
<keyword evidence="8 10" id="KW-0333">Golgi apparatus</keyword>
<dbReference type="OrthoDB" id="2139606at2759"/>
<keyword evidence="4 11" id="KW-0808">Transferase</keyword>
<evidence type="ECO:0000256" key="5">
    <source>
        <dbReference type="ARBA" id="ARBA00022692"/>
    </source>
</evidence>
<sequence>PPPCSLPSPFLLVLVPSAPSHLAQRQAIRETWAGGSEAATELHWRRGLPTRTLFVLGFPEGGSKLQASLLAEAQHHQDLL</sequence>
<dbReference type="InterPro" id="IPR002659">
    <property type="entry name" value="Glyco_trans_31"/>
</dbReference>
<keyword evidence="3 10" id="KW-0328">Glycosyltransferase</keyword>
<evidence type="ECO:0000256" key="10">
    <source>
        <dbReference type="RuleBase" id="RU363063"/>
    </source>
</evidence>
<dbReference type="PANTHER" id="PTHR11214:SF378">
    <property type="entry name" value="BETA-1,3-GALACTOSYLTRANSFERASE 4"/>
    <property type="match status" value="1"/>
</dbReference>
<proteinExistence type="inferred from homology"/>
<dbReference type="EC" id="2.4.1.-" evidence="10"/>
<evidence type="ECO:0000256" key="4">
    <source>
        <dbReference type="ARBA" id="ARBA00022679"/>
    </source>
</evidence>
<protein>
    <recommendedName>
        <fullName evidence="10">Hexosyltransferase</fullName>
        <ecNumber evidence="10">2.4.1.-</ecNumber>
    </recommendedName>
</protein>
<keyword evidence="5" id="KW-0812">Transmembrane</keyword>
<organism evidence="11 12">
    <name type="scientific">Galbula dea</name>
    <dbReference type="NCBI Taxonomy" id="1109041"/>
    <lineage>
        <taxon>Eukaryota</taxon>
        <taxon>Metazoa</taxon>
        <taxon>Chordata</taxon>
        <taxon>Craniata</taxon>
        <taxon>Vertebrata</taxon>
        <taxon>Euteleostomi</taxon>
        <taxon>Archelosauria</taxon>
        <taxon>Archosauria</taxon>
        <taxon>Dinosauria</taxon>
        <taxon>Saurischia</taxon>
        <taxon>Theropoda</taxon>
        <taxon>Coelurosauria</taxon>
        <taxon>Aves</taxon>
        <taxon>Neognathae</taxon>
        <taxon>Neoaves</taxon>
        <taxon>Telluraves</taxon>
        <taxon>Coraciimorphae</taxon>
        <taxon>Piciformes</taxon>
        <taxon>Galbulidae</taxon>
        <taxon>Galbula</taxon>
    </lineage>
</organism>
<reference evidence="11 12" key="1">
    <citation type="submission" date="2019-09" db="EMBL/GenBank/DDBJ databases">
        <title>Bird 10,000 Genomes (B10K) Project - Family phase.</title>
        <authorList>
            <person name="Zhang G."/>
        </authorList>
    </citation>
    <scope>NUCLEOTIDE SEQUENCE [LARGE SCALE GENOMIC DNA]</scope>
    <source>
        <strain evidence="11">B10K-DU-001-62</strain>
        <tissue evidence="11">Muscle</tissue>
    </source>
</reference>
<evidence type="ECO:0000256" key="3">
    <source>
        <dbReference type="ARBA" id="ARBA00022676"/>
    </source>
</evidence>
<dbReference type="PANTHER" id="PTHR11214">
    <property type="entry name" value="BETA-1,3-N-ACETYLGLUCOSAMINYLTRANSFERASE"/>
    <property type="match status" value="1"/>
</dbReference>
<keyword evidence="9" id="KW-0472">Membrane</keyword>
<keyword evidence="6" id="KW-0735">Signal-anchor</keyword>
<keyword evidence="12" id="KW-1185">Reference proteome</keyword>
<comment type="subcellular location">
    <subcellularLocation>
        <location evidence="1 10">Golgi apparatus membrane</location>
        <topology evidence="1 10">Single-pass type II membrane protein</topology>
    </subcellularLocation>
</comment>
<evidence type="ECO:0000256" key="7">
    <source>
        <dbReference type="ARBA" id="ARBA00022989"/>
    </source>
</evidence>
<feature type="non-terminal residue" evidence="11">
    <location>
        <position position="80"/>
    </location>
</feature>
<dbReference type="GO" id="GO:0006493">
    <property type="term" value="P:protein O-linked glycosylation"/>
    <property type="evidence" value="ECO:0007669"/>
    <property type="project" value="TreeGrafter"/>
</dbReference>
<evidence type="ECO:0000256" key="1">
    <source>
        <dbReference type="ARBA" id="ARBA00004323"/>
    </source>
</evidence>
<dbReference type="GO" id="GO:0016758">
    <property type="term" value="F:hexosyltransferase activity"/>
    <property type="evidence" value="ECO:0007669"/>
    <property type="project" value="InterPro"/>
</dbReference>
<comment type="similarity">
    <text evidence="2 10">Belongs to the glycosyltransferase 31 family.</text>
</comment>
<dbReference type="GO" id="GO:0000139">
    <property type="term" value="C:Golgi membrane"/>
    <property type="evidence" value="ECO:0007669"/>
    <property type="project" value="UniProtKB-SubCell"/>
</dbReference>
<accession>A0A7K9TJ03</accession>